<evidence type="ECO:0000313" key="8">
    <source>
        <dbReference type="EMBL" id="KAL3632512.1"/>
    </source>
</evidence>
<proteinExistence type="inferred from homology"/>
<feature type="chain" id="PRO_5044533500" description="Carbonic anhydrase" evidence="6">
    <location>
        <begin position="33"/>
        <end position="278"/>
    </location>
</feature>
<evidence type="ECO:0000256" key="2">
    <source>
        <dbReference type="ARBA" id="ARBA00012925"/>
    </source>
</evidence>
<dbReference type="InterPro" id="IPR041891">
    <property type="entry name" value="Alpha_CA_prokaryot-like"/>
</dbReference>
<dbReference type="InterPro" id="IPR018338">
    <property type="entry name" value="Carbonic_anhydrase_a-class_CS"/>
</dbReference>
<dbReference type="SMART" id="SM01057">
    <property type="entry name" value="Carb_anhydrase"/>
    <property type="match status" value="1"/>
</dbReference>
<dbReference type="PANTHER" id="PTHR18952">
    <property type="entry name" value="CARBONIC ANHYDRASE"/>
    <property type="match status" value="1"/>
</dbReference>
<dbReference type="AlphaFoldDB" id="A0ABD3CSQ6"/>
<comment type="function">
    <text evidence="6">Reversible hydration of carbon dioxide.</text>
</comment>
<comment type="catalytic activity">
    <reaction evidence="6">
        <text>hydrogencarbonate + H(+) = CO2 + H2O</text>
        <dbReference type="Rhea" id="RHEA:10748"/>
        <dbReference type="ChEBI" id="CHEBI:15377"/>
        <dbReference type="ChEBI" id="CHEBI:15378"/>
        <dbReference type="ChEBI" id="CHEBI:16526"/>
        <dbReference type="ChEBI" id="CHEBI:17544"/>
        <dbReference type="EC" id="4.2.1.1"/>
    </reaction>
</comment>
<gene>
    <name evidence="8" type="ORF">CASFOL_025496</name>
</gene>
<evidence type="ECO:0000313" key="9">
    <source>
        <dbReference type="Proteomes" id="UP001632038"/>
    </source>
</evidence>
<organism evidence="8 9">
    <name type="scientific">Castilleja foliolosa</name>
    <dbReference type="NCBI Taxonomy" id="1961234"/>
    <lineage>
        <taxon>Eukaryota</taxon>
        <taxon>Viridiplantae</taxon>
        <taxon>Streptophyta</taxon>
        <taxon>Embryophyta</taxon>
        <taxon>Tracheophyta</taxon>
        <taxon>Spermatophyta</taxon>
        <taxon>Magnoliopsida</taxon>
        <taxon>eudicotyledons</taxon>
        <taxon>Gunneridae</taxon>
        <taxon>Pentapetalae</taxon>
        <taxon>asterids</taxon>
        <taxon>lamiids</taxon>
        <taxon>Lamiales</taxon>
        <taxon>Orobanchaceae</taxon>
        <taxon>Pedicularideae</taxon>
        <taxon>Castillejinae</taxon>
        <taxon>Castilleja</taxon>
    </lineage>
</organism>
<evidence type="ECO:0000259" key="7">
    <source>
        <dbReference type="PROSITE" id="PS51144"/>
    </source>
</evidence>
<dbReference type="PROSITE" id="PS51144">
    <property type="entry name" value="ALPHA_CA_2"/>
    <property type="match status" value="1"/>
</dbReference>
<feature type="signal peptide" evidence="6">
    <location>
        <begin position="1"/>
        <end position="32"/>
    </location>
</feature>
<dbReference type="PROSITE" id="PS51257">
    <property type="entry name" value="PROKAR_LIPOPROTEIN"/>
    <property type="match status" value="1"/>
</dbReference>
<dbReference type="SUPFAM" id="SSF51069">
    <property type="entry name" value="Carbonic anhydrase"/>
    <property type="match status" value="1"/>
</dbReference>
<dbReference type="PROSITE" id="PS00162">
    <property type="entry name" value="ALPHA_CA_1"/>
    <property type="match status" value="1"/>
</dbReference>
<reference evidence="9" key="1">
    <citation type="journal article" date="2024" name="IScience">
        <title>Strigolactones Initiate the Formation of Haustorium-like Structures in Castilleja.</title>
        <authorList>
            <person name="Buerger M."/>
            <person name="Peterson D."/>
            <person name="Chory J."/>
        </authorList>
    </citation>
    <scope>NUCLEOTIDE SEQUENCE [LARGE SCALE GENOMIC DNA]</scope>
</reference>
<sequence>MASKFICLKNYNLTLILFSCLILSSILFTANANAPEVDDETSFSYVVGSDNGPQIWGNLSTNWTKCANGRSQSPINIVDYNVVYWPSLGPLNLQYRPAPALLKNRGRDIEVEWTGDAGGMIIEGTEFKLKQCHWHIPSEHTINGARFNMELHVVHMNSDGDIAVIGILYVIGLPDPFLASVTPFISSADRNGTDLGIVDPNSIRFPARAAYNRYNGSLTTPPCSENVTWTVIRTIRTASLRQIRALRDAVNDILAQEMQDLFSHCIQELYTCTDQNLL</sequence>
<dbReference type="Proteomes" id="UP001632038">
    <property type="component" value="Unassembled WGS sequence"/>
</dbReference>
<comment type="cofactor">
    <cofactor evidence="1 6">
        <name>Zn(2+)</name>
        <dbReference type="ChEBI" id="CHEBI:29105"/>
    </cofactor>
</comment>
<keyword evidence="5 6" id="KW-0456">Lyase</keyword>
<dbReference type="Gene3D" id="3.10.200.10">
    <property type="entry name" value="Alpha carbonic anhydrase"/>
    <property type="match status" value="1"/>
</dbReference>
<evidence type="ECO:0000256" key="5">
    <source>
        <dbReference type="ARBA" id="ARBA00023239"/>
    </source>
</evidence>
<keyword evidence="6" id="KW-0732">Signal</keyword>
<evidence type="ECO:0000256" key="4">
    <source>
        <dbReference type="ARBA" id="ARBA00022833"/>
    </source>
</evidence>
<dbReference type="CDD" id="cd03124">
    <property type="entry name" value="alpha_CA_prokaryotic_like"/>
    <property type="match status" value="1"/>
</dbReference>
<comment type="caution">
    <text evidence="8">The sequence shown here is derived from an EMBL/GenBank/DDBJ whole genome shotgun (WGS) entry which is preliminary data.</text>
</comment>
<protein>
    <recommendedName>
        <fullName evidence="2 6">Carbonic anhydrase</fullName>
        <ecNumber evidence="2 6">4.2.1.1</ecNumber>
    </recommendedName>
</protein>
<dbReference type="EMBL" id="JAVIJP010000032">
    <property type="protein sequence ID" value="KAL3632512.1"/>
    <property type="molecule type" value="Genomic_DNA"/>
</dbReference>
<evidence type="ECO:0000256" key="3">
    <source>
        <dbReference type="ARBA" id="ARBA00022723"/>
    </source>
</evidence>
<keyword evidence="3 6" id="KW-0479">Metal-binding</keyword>
<evidence type="ECO:0000256" key="6">
    <source>
        <dbReference type="RuleBase" id="RU367011"/>
    </source>
</evidence>
<keyword evidence="4 6" id="KW-0862">Zinc</keyword>
<evidence type="ECO:0000256" key="1">
    <source>
        <dbReference type="ARBA" id="ARBA00001947"/>
    </source>
</evidence>
<dbReference type="InterPro" id="IPR023561">
    <property type="entry name" value="Carbonic_anhydrase_a-class"/>
</dbReference>
<comment type="similarity">
    <text evidence="6">Belongs to the alpha-carbonic anhydrase family.</text>
</comment>
<dbReference type="PANTHER" id="PTHR18952:SF271">
    <property type="entry name" value="ALPHA CARBONIC ANHYDRASE 4-RELATED"/>
    <property type="match status" value="1"/>
</dbReference>
<dbReference type="GO" id="GO:0004089">
    <property type="term" value="F:carbonate dehydratase activity"/>
    <property type="evidence" value="ECO:0007669"/>
    <property type="project" value="UniProtKB-UniRule"/>
</dbReference>
<accession>A0ABD3CSQ6</accession>
<dbReference type="GO" id="GO:0008270">
    <property type="term" value="F:zinc ion binding"/>
    <property type="evidence" value="ECO:0007669"/>
    <property type="project" value="UniProtKB-UniRule"/>
</dbReference>
<keyword evidence="9" id="KW-1185">Reference proteome</keyword>
<feature type="domain" description="Alpha-carbonic anhydrase" evidence="7">
    <location>
        <begin position="41"/>
        <end position="278"/>
    </location>
</feature>
<dbReference type="InterPro" id="IPR036398">
    <property type="entry name" value="CA_dom_sf"/>
</dbReference>
<name>A0ABD3CSQ6_9LAMI</name>
<dbReference type="Pfam" id="PF00194">
    <property type="entry name" value="Carb_anhydrase"/>
    <property type="match status" value="1"/>
</dbReference>
<dbReference type="EC" id="4.2.1.1" evidence="2 6"/>
<dbReference type="InterPro" id="IPR001148">
    <property type="entry name" value="CA_dom"/>
</dbReference>